<comment type="caution">
    <text evidence="2">The sequence shown here is derived from an EMBL/GenBank/DDBJ whole genome shotgun (WGS) entry which is preliminary data.</text>
</comment>
<dbReference type="EMBL" id="JALJOT010000003">
    <property type="protein sequence ID" value="KAK9916578.1"/>
    <property type="molecule type" value="Genomic_DNA"/>
</dbReference>
<evidence type="ECO:0000256" key="1">
    <source>
        <dbReference type="SAM" id="MobiDB-lite"/>
    </source>
</evidence>
<dbReference type="Proteomes" id="UP001491310">
    <property type="component" value="Unassembled WGS sequence"/>
</dbReference>
<name>A0ABR2YXR1_9CHLO</name>
<reference evidence="2 3" key="1">
    <citation type="journal article" date="2024" name="Nat. Commun.">
        <title>Phylogenomics reveals the evolutionary origins of lichenization in chlorophyte algae.</title>
        <authorList>
            <person name="Puginier C."/>
            <person name="Libourel C."/>
            <person name="Otte J."/>
            <person name="Skaloud P."/>
            <person name="Haon M."/>
            <person name="Grisel S."/>
            <person name="Petersen M."/>
            <person name="Berrin J.G."/>
            <person name="Delaux P.M."/>
            <person name="Dal Grande F."/>
            <person name="Keller J."/>
        </authorList>
    </citation>
    <scope>NUCLEOTIDE SEQUENCE [LARGE SCALE GENOMIC DNA]</scope>
    <source>
        <strain evidence="2 3">SAG 216-7</strain>
    </source>
</reference>
<accession>A0ABR2YXR1</accession>
<evidence type="ECO:0000313" key="2">
    <source>
        <dbReference type="EMBL" id="KAK9916578.1"/>
    </source>
</evidence>
<proteinExistence type="predicted"/>
<organism evidence="2 3">
    <name type="scientific">Coccomyxa subellipsoidea</name>
    <dbReference type="NCBI Taxonomy" id="248742"/>
    <lineage>
        <taxon>Eukaryota</taxon>
        <taxon>Viridiplantae</taxon>
        <taxon>Chlorophyta</taxon>
        <taxon>core chlorophytes</taxon>
        <taxon>Trebouxiophyceae</taxon>
        <taxon>Trebouxiophyceae incertae sedis</taxon>
        <taxon>Coccomyxaceae</taxon>
        <taxon>Coccomyxa</taxon>
    </lineage>
</organism>
<gene>
    <name evidence="2" type="ORF">WJX75_004389</name>
</gene>
<protein>
    <submittedName>
        <fullName evidence="2">Uncharacterized protein</fullName>
    </submittedName>
</protein>
<evidence type="ECO:0000313" key="3">
    <source>
        <dbReference type="Proteomes" id="UP001491310"/>
    </source>
</evidence>
<sequence>MLHQRLGTHAVPSWQQFQGANMQFQNFVAPSSFHQALDHRPEFSMGPFPGSLSSAHLQGQEMLPIPIRNSQLSQDPLHKLPVQRRSSSPLEEQSLGGIDRSDILQLNGNIQPPPTHDGAKVVFLVEDETQVSDEDLVNGDNALPQTPEYYTKPQPGGPGGGR</sequence>
<feature type="region of interest" description="Disordered" evidence="1">
    <location>
        <begin position="131"/>
        <end position="162"/>
    </location>
</feature>
<keyword evidence="3" id="KW-1185">Reference proteome</keyword>